<dbReference type="Pfam" id="PF04738">
    <property type="entry name" value="Lant_dehydr_N"/>
    <property type="match status" value="1"/>
</dbReference>
<name>A0ABR9MGN0_9ACTN</name>
<dbReference type="RefSeq" id="WP_192791664.1">
    <property type="nucleotide sequence ID" value="NZ_JADBEK010000001.1"/>
</dbReference>
<evidence type="ECO:0000259" key="1">
    <source>
        <dbReference type="Pfam" id="PF04738"/>
    </source>
</evidence>
<evidence type="ECO:0000313" key="3">
    <source>
        <dbReference type="Proteomes" id="UP000633509"/>
    </source>
</evidence>
<dbReference type="Proteomes" id="UP000633509">
    <property type="component" value="Unassembled WGS sequence"/>
</dbReference>
<gene>
    <name evidence="2" type="ORF">H4W80_010316</name>
</gene>
<feature type="domain" description="Lantibiotic dehydratase N-terminal" evidence="1">
    <location>
        <begin position="494"/>
        <end position="715"/>
    </location>
</feature>
<organism evidence="2 3">
    <name type="scientific">Nonomuraea angiospora</name>
    <dbReference type="NCBI Taxonomy" id="46172"/>
    <lineage>
        <taxon>Bacteria</taxon>
        <taxon>Bacillati</taxon>
        <taxon>Actinomycetota</taxon>
        <taxon>Actinomycetes</taxon>
        <taxon>Streptosporangiales</taxon>
        <taxon>Streptosporangiaceae</taxon>
        <taxon>Nonomuraea</taxon>
    </lineage>
</organism>
<proteinExistence type="predicted"/>
<reference evidence="2 3" key="1">
    <citation type="submission" date="2020-10" db="EMBL/GenBank/DDBJ databases">
        <title>Sequencing the genomes of 1000 actinobacteria strains.</title>
        <authorList>
            <person name="Klenk H.-P."/>
        </authorList>
    </citation>
    <scope>NUCLEOTIDE SEQUENCE [LARGE SCALE GENOMIC DNA]</scope>
    <source>
        <strain evidence="2 3">DSM 43173</strain>
    </source>
</reference>
<comment type="caution">
    <text evidence="2">The sequence shown here is derived from an EMBL/GenBank/DDBJ whole genome shotgun (WGS) entry which is preliminary data.</text>
</comment>
<sequence length="787" mass="85166">MSESAVLRTAGLPIRLWLAASSPDLFACVRALNQVHDDHLREASALAGRLGDEVVPRPELPAAARRAVLAARRRLHQGQALTADQARRLREIVATPALSAHLDRVTALSAELLRLEEQAGAQVEKEHDRLLAAPWHLLGSVPGGLACLTSDALADIERRLAQGEPWTSKKLRRRSDYLWRMIARGAAKTTPRTWLGQVSLVPVAERSSGLSVNGQVAVEWTENVHARRAELAASAADRLGPDLALSMTPLHRVEGDRLAVWTVDPDAATPSLRAYRLRRSPALDRIVETLRSGVRPVSALEPGSPPGLVGKLVRLGVLEVSAPLRQRRGRWEKTSGSTASDAGAGFVDVYRRADGAFTADLAGLQRAFEQYRRLGLLIGEDEPRPEDRLRERIGPRPRPVMDVFAEELAARTEEGELTRHALPQNAWPPAHRPGSGYARLLDLMAASPDAAPVIDITPAMLDAVGAPDAPITWPVDCVVRPLPGGGWVLDNAGPAAVLDARFVETLQRLHGTVPAADAYRTFLAELDRISGIPSVELLIPPLVPQAANAIRRPRYTSLWTGDPDPGHYGTTWRAARYLPLGELTAHREADRVVISHAGGPVRICTHATRSPLTPWSVLTRILCADSQQHAPRYRRLRCSLTAFPGRSFVPRITVAGSLVVSAAQWRIPADRLDLAGGGDLAGLRTLSRLRDRLGLPRWVFVAGPSGYRPLACDLESLRAVRVFEQALKELATDDELTVTEMLPAADELSVSDHGTERVAAEVAVRLPHAVPPTALAAAAAQTSAGTT</sequence>
<keyword evidence="3" id="KW-1185">Reference proteome</keyword>
<evidence type="ECO:0000313" key="2">
    <source>
        <dbReference type="EMBL" id="MBE1592058.1"/>
    </source>
</evidence>
<protein>
    <recommendedName>
        <fullName evidence="1">Lantibiotic dehydratase N-terminal domain-containing protein</fullName>
    </recommendedName>
</protein>
<accession>A0ABR9MGN0</accession>
<dbReference type="EMBL" id="JADBEK010000001">
    <property type="protein sequence ID" value="MBE1592058.1"/>
    <property type="molecule type" value="Genomic_DNA"/>
</dbReference>
<dbReference type="InterPro" id="IPR006827">
    <property type="entry name" value="Lant_deHydtase_N"/>
</dbReference>